<proteinExistence type="predicted"/>
<dbReference type="Proteomes" id="UP000095286">
    <property type="component" value="Unplaced"/>
</dbReference>
<organism evidence="1 2">
    <name type="scientific">Rhabditophanes sp. KR3021</name>
    <dbReference type="NCBI Taxonomy" id="114890"/>
    <lineage>
        <taxon>Eukaryota</taxon>
        <taxon>Metazoa</taxon>
        <taxon>Ecdysozoa</taxon>
        <taxon>Nematoda</taxon>
        <taxon>Chromadorea</taxon>
        <taxon>Rhabditida</taxon>
        <taxon>Tylenchina</taxon>
        <taxon>Panagrolaimomorpha</taxon>
        <taxon>Strongyloidoidea</taxon>
        <taxon>Alloionematidae</taxon>
        <taxon>Rhabditophanes</taxon>
    </lineage>
</organism>
<protein>
    <submittedName>
        <fullName evidence="2">NR LBD domain-containing protein</fullName>
    </submittedName>
</protein>
<evidence type="ECO:0000313" key="1">
    <source>
        <dbReference type="Proteomes" id="UP000095286"/>
    </source>
</evidence>
<name>A0AC35U0U6_9BILA</name>
<dbReference type="WBParaSite" id="RSKR_0000642000.1">
    <property type="protein sequence ID" value="RSKR_0000642000.1"/>
    <property type="gene ID" value="RSKR_0000642000"/>
</dbReference>
<accession>A0AC35U0U6</accession>
<reference evidence="2" key="1">
    <citation type="submission" date="2016-11" db="UniProtKB">
        <authorList>
            <consortium name="WormBaseParasite"/>
        </authorList>
    </citation>
    <scope>IDENTIFICATION</scope>
    <source>
        <strain evidence="2">KR3021</strain>
    </source>
</reference>
<evidence type="ECO:0000313" key="2">
    <source>
        <dbReference type="WBParaSite" id="RSKR_0000642000.1"/>
    </source>
</evidence>
<sequence>MEEQNPISLLKVDEEHSTCPLRRDKKRVDFIKVFSGFLEIIRKQEAELVNESNEGCSSTPLETPTPTHSISENSNLEMIEDSSEPCQNSPTLIVEEPISSNTNSSIQIAEESMSSHHNSNLQFVEDQNVNTEIVEDQIESDIDASEERPASTETQKESSILLDEPMVSLNGLKMNNATPPIFGNRNSRSKHTFSGIKERKRVLSKRRSSRSKREIENNEFSSSDESKTMEEHLQISREKRRNCKRGRREGSENGFSVSPKKTKEISEGANEVEEDETLLDDGELEIINEIQTINLDTHAIAKAMVKTLHDASVNFENIYEDFREKYFHLTLHAFNILLYRPIAYKKCTDACKHYYYLMNNMIFSSNQEGRKLIIEEGYYGVADIEFPSSKCNHIPPIAVNQICSEALNEIPLMDENIFDSIPVSDKKNDSESTPMINTAENCQKDIYIKNRTKCLAEVDSSEPMEPDYELLLELMYYNSFNDSQAELIPLAKKIGEILELSLEHILDYHTNFKLFRESFVENFNFGDLRSDAITKWEQSQQRLLFQDDNLIKLAVCVLHECHLLSRSAMPNIKEVITLLRSTDK</sequence>